<dbReference type="Proteomes" id="UP000007110">
    <property type="component" value="Unassembled WGS sequence"/>
</dbReference>
<dbReference type="PANTHER" id="PTHR46704:SF9">
    <property type="entry name" value="BHLH DOMAIN-CONTAINING PROTEIN"/>
    <property type="match status" value="1"/>
</dbReference>
<reference evidence="3" key="1">
    <citation type="submission" date="2015-02" db="EMBL/GenBank/DDBJ databases">
        <title>Genome sequencing for Strongylocentrotus purpuratus.</title>
        <authorList>
            <person name="Murali S."/>
            <person name="Liu Y."/>
            <person name="Vee V."/>
            <person name="English A."/>
            <person name="Wang M."/>
            <person name="Skinner E."/>
            <person name="Han Y."/>
            <person name="Muzny D.M."/>
            <person name="Worley K.C."/>
            <person name="Gibbs R.A."/>
        </authorList>
    </citation>
    <scope>NUCLEOTIDE SEQUENCE</scope>
</reference>
<dbReference type="KEGG" id="spu:105443650"/>
<dbReference type="RefSeq" id="XP_011675373.2">
    <property type="nucleotide sequence ID" value="XM_011677071.2"/>
</dbReference>
<dbReference type="PANTHER" id="PTHR46704">
    <property type="entry name" value="CXC DOMAIN-CONTAINING PROTEIN-RELATED"/>
    <property type="match status" value="1"/>
</dbReference>
<feature type="domain" description="Tesmin/TSO1-like CXC" evidence="1">
    <location>
        <begin position="1574"/>
        <end position="1621"/>
    </location>
</feature>
<protein>
    <recommendedName>
        <fullName evidence="1">Tesmin/TSO1-like CXC domain-containing protein</fullName>
    </recommendedName>
</protein>
<dbReference type="OMA" id="WCFAYDR"/>
<evidence type="ECO:0000259" key="1">
    <source>
        <dbReference type="SMART" id="SM01114"/>
    </source>
</evidence>
<reference evidence="2" key="2">
    <citation type="submission" date="2021-01" db="UniProtKB">
        <authorList>
            <consortium name="EnsemblMetazoa"/>
        </authorList>
    </citation>
    <scope>IDENTIFICATION</scope>
</reference>
<dbReference type="SMART" id="SM01114">
    <property type="entry name" value="CXC"/>
    <property type="match status" value="1"/>
</dbReference>
<dbReference type="GeneID" id="105443650"/>
<evidence type="ECO:0000313" key="2">
    <source>
        <dbReference type="EnsemblMetazoa" id="XP_011675373"/>
    </source>
</evidence>
<dbReference type="InParanoid" id="A0A7M7LW90"/>
<sequence length="1636" mass="183969">MNPFLTNRIPRCNSPSLYKMDAYTSSSMSSEADDSEGKTSSYCFMHAIDTHGRVIPFSEKSFNKFLECSTLWKELENRPESVIASKADGLQFDDVCTTTRKRQGRAGYHVECYRHFCNLTSIRRAKDKSRKAQISTEVDGVLAARNLQETSDAWVEPEPKRLLRSDATSSPCPGRPHVLPIECVICKSTKYVKESFSQKRKVERLIRCETLSGGQLVKAAEIRNDEKLLLKIRGKDLVALEVRYHRSCYLCYCRVVKPKVESDVHLKQSYVVSYVKFCQNVIERRIIRGQEILRLTKLLKLFVKTVKEVEGLEAANYKSANLKRRLKESYPVLCFSRPSRQYESEIVFVESLGVEDVIESAVVDVSSEESQSESDGSMYTTKQVRTDERSLRTLYAAAQIIKTSLDDMDMKTTWPPTSDDLNITQSKKLIPWQLFNFLGWMSGVSHEPREEKVTVSTDDERKVLSIAQDIVYLKTKGRCVLPKHHALGMSVRHLTGSAKLIGILNGLGHSVSRSVVLAHDTALAKRQLALGDQILPDGVQPIFTTLVYDNNDFGEETVSGKGTTHNTNGIIVQHPITQPEREPSKIAIPKSRKIAFEVPPVELVTYFGRRKIGPQPFDRLGLECEEYQDAQRYARDIDIACRLLKTVEVGEKLLPGWTGMNVMLTKPVSKQCTVGYLPIIDASPTEFDTVNTILTTTLSIADALKQESVVLVFDQAIYSKAQQIRWVNEIFRKRIVIRLGAFHTALSMLACIGKRFGDAGLENLMIESNIVAQGSINGVISGHHYNRSIRAHKCIMEAMERLRWQAYISSLSDVDYASTYEILAKLQSDFPTSSFTEFVRGEEFQAMASSYRSFVKQRSTQDPTFALWSSYIEMVEVILLFLRATRQGDWQLHLSSIRSFLPWFFAYDRTNYARYLPAYWHEMSHLPNSHPLIYKAFMEGKFVVHRQTEHGFCGVACDQTIEQTCNRDTKTKGGMIGFTRNKGAVARWLLSQHERSAISKQCEEMAGKDHTSALKKDLTVSNMEKVEGDVCAVVETVEAMINPFQENNEELLHLASGVIASADVCKDYTAAYTSGDEAFKTFCEERLQGDGDLFKVLKKQKRKSFATMNKASTTKVKGKEVTIKADRNLFQRLVIIAGARKLDIRNMMTYNLGPLPLALATIDGSLTKTTKASLLHAIESSVEPAPVVEGIPLNSVWIVDGMAMLQEIPQKAVPGTFGELSECVIQQLVRLAHSAHCDTVHFVVDTYRSLSIKAGERGRRAASGSQLTKIYGTEQKVPNQWKKFLSCSQNKEALIRFLFKTWKENPTLLHDIKVILAHDEECHSLQNMDGTVKVVVVRELECNHEEADTRLFLHCQYAAASLPSSSSSTPTVIIKSPDTDVFVIGVAKADQIQAQLLFHTGRGNNKRTLNLTAIRSHLGDSVANALIGLHCFSGCDSTSCFYGRSKKKPLKLMTESVDFQAAFQKFGATFSVEESLVDTMEKFVCRLYDQDCTSVNTARYNKFLMGTKAEMNMPPTHDALVKHLMRANYQSAIHTRCLEQYPVIPSPHNHGWKVTDTNIEVVWGDLPPAPSTLLELTYCSCKKTSCEEPKAAGKGRCSCRQHNITCTDLCRCINCKNSAQAEHNMDEEDTDNEDED</sequence>
<accession>A0A7M7LW90</accession>
<dbReference type="EnsemblMetazoa" id="XM_011677071">
    <property type="protein sequence ID" value="XP_011675373"/>
    <property type="gene ID" value="LOC105443650"/>
</dbReference>
<organism evidence="2 3">
    <name type="scientific">Strongylocentrotus purpuratus</name>
    <name type="common">Purple sea urchin</name>
    <dbReference type="NCBI Taxonomy" id="7668"/>
    <lineage>
        <taxon>Eukaryota</taxon>
        <taxon>Metazoa</taxon>
        <taxon>Echinodermata</taxon>
        <taxon>Eleutherozoa</taxon>
        <taxon>Echinozoa</taxon>
        <taxon>Echinoidea</taxon>
        <taxon>Euechinoidea</taxon>
        <taxon>Echinacea</taxon>
        <taxon>Camarodonta</taxon>
        <taxon>Echinidea</taxon>
        <taxon>Strongylocentrotidae</taxon>
        <taxon>Strongylocentrotus</taxon>
    </lineage>
</organism>
<proteinExistence type="predicted"/>
<evidence type="ECO:0000313" key="3">
    <source>
        <dbReference type="Proteomes" id="UP000007110"/>
    </source>
</evidence>
<name>A0A7M7LW90_STRPU</name>
<dbReference type="InterPro" id="IPR033467">
    <property type="entry name" value="Tesmin/TSO1-like_CXC"/>
</dbReference>
<dbReference type="OrthoDB" id="10025386at2759"/>
<keyword evidence="3" id="KW-1185">Reference proteome</keyword>